<dbReference type="EMBL" id="CP002100">
    <property type="protein sequence ID" value="ADN49523.1"/>
    <property type="molecule type" value="Genomic_DNA"/>
</dbReference>
<name>E1QSD0_VULDI</name>
<keyword evidence="2" id="KW-1185">Reference proteome</keyword>
<dbReference type="eggNOG" id="arCOG13736">
    <property type="taxonomic scope" value="Archaea"/>
</dbReference>
<reference evidence="1 2" key="1">
    <citation type="journal article" date="2010" name="Stand. Genomic Sci.">
        <title>Complete genome sequence of Vulcanisaeta distributa type strain (IC-017).</title>
        <authorList>
            <person name="Mavromatis K."/>
            <person name="Sikorski J."/>
            <person name="Pabst E."/>
            <person name="Teshima H."/>
            <person name="Lapidus A."/>
            <person name="Lucas S."/>
            <person name="Nolan M."/>
            <person name="Glavina Del Rio T."/>
            <person name="Cheng J.F."/>
            <person name="Bruce D."/>
            <person name="Goodwin L."/>
            <person name="Pitluck S."/>
            <person name="Liolios K."/>
            <person name="Ivanova N."/>
            <person name="Mikhailova N."/>
            <person name="Pati A."/>
            <person name="Chen A."/>
            <person name="Palaniappan K."/>
            <person name="Land M."/>
            <person name="Hauser L."/>
            <person name="Chang Y.J."/>
            <person name="Jeffries C.D."/>
            <person name="Rohde M."/>
            <person name="Spring S."/>
            <person name="Goker M."/>
            <person name="Wirth R."/>
            <person name="Woyke T."/>
            <person name="Bristow J."/>
            <person name="Eisen J.A."/>
            <person name="Markowitz V."/>
            <person name="Hugenholtz P."/>
            <person name="Klenk H.P."/>
            <person name="Kyrpides N.C."/>
        </authorList>
    </citation>
    <scope>NUCLEOTIDE SEQUENCE [LARGE SCALE GENOMIC DNA]</scope>
    <source>
        <strain evidence="2">DSM 14429 / JCM 11212 / NBRC 100878 / IC-017</strain>
    </source>
</reference>
<gene>
    <name evidence="1" type="ordered locus">Vdis_0110</name>
</gene>
<dbReference type="STRING" id="572478.Vdis_0110"/>
<dbReference type="AlphaFoldDB" id="E1QSD0"/>
<evidence type="ECO:0000313" key="1">
    <source>
        <dbReference type="EMBL" id="ADN49523.1"/>
    </source>
</evidence>
<dbReference type="Proteomes" id="UP000006681">
    <property type="component" value="Chromosome"/>
</dbReference>
<proteinExistence type="predicted"/>
<evidence type="ECO:0000313" key="2">
    <source>
        <dbReference type="Proteomes" id="UP000006681"/>
    </source>
</evidence>
<dbReference type="HOGENOM" id="CLU_1425164_0_0_2"/>
<organism evidence="1 2">
    <name type="scientific">Vulcanisaeta distributa (strain DSM 14429 / JCM 11212 / NBRC 100878 / IC-017)</name>
    <dbReference type="NCBI Taxonomy" id="572478"/>
    <lineage>
        <taxon>Archaea</taxon>
        <taxon>Thermoproteota</taxon>
        <taxon>Thermoprotei</taxon>
        <taxon>Thermoproteales</taxon>
        <taxon>Thermoproteaceae</taxon>
        <taxon>Vulcanisaeta</taxon>
    </lineage>
</organism>
<protein>
    <submittedName>
        <fullName evidence="1">Uncharacterized protein</fullName>
    </submittedName>
</protein>
<reference evidence="2" key="2">
    <citation type="journal article" date="2010" name="Stand. Genomic Sci.">
        <title>Complete genome sequence of Vulcanisaeta distributa type strain (IC-017T).</title>
        <authorList>
            <person name="Mavromatis K."/>
            <person name="Sikorski J."/>
            <person name="Pabst E."/>
            <person name="Teshima H."/>
            <person name="Lapidus A."/>
            <person name="Lucas S."/>
            <person name="Nolan M."/>
            <person name="Glavina Del Rio T."/>
            <person name="Cheng J."/>
            <person name="Bruce D."/>
            <person name="Goodwin L."/>
            <person name="Pitluck S."/>
            <person name="Liolios K."/>
            <person name="Ivanova N."/>
            <person name="Mikhailova N."/>
            <person name="Pati A."/>
            <person name="Chen A."/>
            <person name="Palaniappan K."/>
            <person name="Land M."/>
            <person name="Hauser L."/>
            <person name="Chang Y."/>
            <person name="Jeffries C."/>
            <person name="Rohde M."/>
            <person name="Spring S."/>
            <person name="Goker M."/>
            <person name="Wirth R."/>
            <person name="Woyke T."/>
            <person name="Bristow J."/>
            <person name="Eisen J."/>
            <person name="Markowitz V."/>
            <person name="Hugenholtz P."/>
            <person name="Klenk H."/>
            <person name="Kyrpides N."/>
        </authorList>
    </citation>
    <scope>NUCLEOTIDE SEQUENCE [LARGE SCALE GENOMIC DNA]</scope>
    <source>
        <strain evidence="2">DSM 14429 / JCM 11212 / NBRC 100878 / IC-017</strain>
    </source>
</reference>
<sequence length="190" mass="21011">MWDDEILGQVAFKSITYMPGNALMISNVLKNAMSSARITGFVQLSQQAIDRIEELRMRSNGDITMKLSPSFVSFFTDYNRGDTVKVVHTEGSQDSFVALKMASSLLSGSVTTITCNVNVNGYKWVSEFLPKLIGSGYLVIELPLLPMPSDLGKEFNEHVIAVVESLRIARDELHKNLDKGSALTSIKTPY</sequence>
<dbReference type="KEGG" id="vdi:Vdis_0110"/>
<accession>E1QSD0</accession>